<organism evidence="3 4">
    <name type="scientific">Deminuibacter soli</name>
    <dbReference type="NCBI Taxonomy" id="2291815"/>
    <lineage>
        <taxon>Bacteria</taxon>
        <taxon>Pseudomonadati</taxon>
        <taxon>Bacteroidota</taxon>
        <taxon>Chitinophagia</taxon>
        <taxon>Chitinophagales</taxon>
        <taxon>Chitinophagaceae</taxon>
        <taxon>Deminuibacter</taxon>
    </lineage>
</organism>
<dbReference type="EMBL" id="QTJU01000003">
    <property type="protein sequence ID" value="RFM28054.1"/>
    <property type="molecule type" value="Genomic_DNA"/>
</dbReference>
<reference evidence="3 4" key="1">
    <citation type="submission" date="2018-08" db="EMBL/GenBank/DDBJ databases">
        <title>Chitinophagaceae sp. K23C18032701, a novel bacterium isolated from forest soil.</title>
        <authorList>
            <person name="Wang C."/>
        </authorList>
    </citation>
    <scope>NUCLEOTIDE SEQUENCE [LARGE SCALE GENOMIC DNA]</scope>
    <source>
        <strain evidence="3 4">K23C18032701</strain>
    </source>
</reference>
<comment type="similarity">
    <text evidence="1">Belongs to the YciI family.</text>
</comment>
<dbReference type="PANTHER" id="PTHR33606">
    <property type="entry name" value="PROTEIN YCII"/>
    <property type="match status" value="1"/>
</dbReference>
<dbReference type="InterPro" id="IPR051807">
    <property type="entry name" value="Sec-metab_biosynth-assoc"/>
</dbReference>
<evidence type="ECO:0000313" key="4">
    <source>
        <dbReference type="Proteomes" id="UP000261284"/>
    </source>
</evidence>
<keyword evidence="4" id="KW-1185">Reference proteome</keyword>
<sequence length="96" mass="11000">MPQFLILAEDFKDANALQRRLDIRPKHLDRMRVEKEKGTFIIGGAQLNEEGNMFGSMLIIELADEEAAQDWIQDDPYVTGQVWEHISITPFRVAAV</sequence>
<feature type="domain" description="YCII-related" evidence="2">
    <location>
        <begin position="4"/>
        <end position="92"/>
    </location>
</feature>
<dbReference type="Proteomes" id="UP000261284">
    <property type="component" value="Unassembled WGS sequence"/>
</dbReference>
<evidence type="ECO:0000256" key="1">
    <source>
        <dbReference type="ARBA" id="ARBA00007689"/>
    </source>
</evidence>
<dbReference type="OrthoDB" id="9797014at2"/>
<dbReference type="SUPFAM" id="SSF54909">
    <property type="entry name" value="Dimeric alpha+beta barrel"/>
    <property type="match status" value="1"/>
</dbReference>
<gene>
    <name evidence="3" type="ORF">DXN05_10980</name>
</gene>
<protein>
    <recommendedName>
        <fullName evidence="2">YCII-related domain-containing protein</fullName>
    </recommendedName>
</protein>
<name>A0A3E1NJQ4_9BACT</name>
<dbReference type="RefSeq" id="WP_116847300.1">
    <property type="nucleotide sequence ID" value="NZ_QTJU01000003.1"/>
</dbReference>
<comment type="caution">
    <text evidence="3">The sequence shown here is derived from an EMBL/GenBank/DDBJ whole genome shotgun (WGS) entry which is preliminary data.</text>
</comment>
<accession>A0A3E1NJQ4</accession>
<dbReference type="AlphaFoldDB" id="A0A3E1NJQ4"/>
<evidence type="ECO:0000259" key="2">
    <source>
        <dbReference type="Pfam" id="PF03795"/>
    </source>
</evidence>
<dbReference type="InterPro" id="IPR011008">
    <property type="entry name" value="Dimeric_a/b-barrel"/>
</dbReference>
<evidence type="ECO:0000313" key="3">
    <source>
        <dbReference type="EMBL" id="RFM28054.1"/>
    </source>
</evidence>
<proteinExistence type="inferred from homology"/>
<dbReference type="InterPro" id="IPR005545">
    <property type="entry name" value="YCII"/>
</dbReference>
<dbReference type="PANTHER" id="PTHR33606:SF3">
    <property type="entry name" value="PROTEIN YCII"/>
    <property type="match status" value="1"/>
</dbReference>
<dbReference type="Pfam" id="PF03795">
    <property type="entry name" value="YCII"/>
    <property type="match status" value="1"/>
</dbReference>
<dbReference type="Gene3D" id="3.30.70.1060">
    <property type="entry name" value="Dimeric alpha+beta barrel"/>
    <property type="match status" value="1"/>
</dbReference>